<reference evidence="8" key="1">
    <citation type="journal article" date="2018" name="DNA Res.">
        <title>Multiple hybrid de novo genome assembly of finger millet, an orphan allotetraploid crop.</title>
        <authorList>
            <person name="Hatakeyama M."/>
            <person name="Aluri S."/>
            <person name="Balachadran M.T."/>
            <person name="Sivarajan S.R."/>
            <person name="Patrignani A."/>
            <person name="Gruter S."/>
            <person name="Poveda L."/>
            <person name="Shimizu-Inatsugi R."/>
            <person name="Baeten J."/>
            <person name="Francoijs K.J."/>
            <person name="Nataraja K.N."/>
            <person name="Reddy Y.A.N."/>
            <person name="Phadnis S."/>
            <person name="Ravikumar R.L."/>
            <person name="Schlapbach R."/>
            <person name="Sreeman S.M."/>
            <person name="Shimizu K.K."/>
        </authorList>
    </citation>
    <scope>NUCLEOTIDE SEQUENCE</scope>
</reference>
<feature type="compositionally biased region" description="Basic and acidic residues" evidence="6">
    <location>
        <begin position="341"/>
        <end position="354"/>
    </location>
</feature>
<keyword evidence="9" id="KW-1185">Reference proteome</keyword>
<name>A0AAV5DS22_ELECO</name>
<evidence type="ECO:0000256" key="1">
    <source>
        <dbReference type="ARBA" id="ARBA00004123"/>
    </source>
</evidence>
<evidence type="ECO:0000256" key="2">
    <source>
        <dbReference type="ARBA" id="ARBA00008371"/>
    </source>
</evidence>
<dbReference type="PANTHER" id="PTHR23185">
    <property type="entry name" value="PROTEIN VIRILIZER HOMOLOG"/>
    <property type="match status" value="1"/>
</dbReference>
<dbReference type="InterPro" id="IPR031801">
    <property type="entry name" value="VIR_N"/>
</dbReference>
<sequence length="354" mass="39493">MGRPEPVVLFAQTILHSQLDEYVDEVLFSEPVVITACEFLEQSASPSTPNITLVGATSPPSFALEVFVHCDGESRFRRLCQPFLYSHSSSNVLEVEAIVTNHLVLRGTYRSLSLVIYGNIAEDLAGNKLFEIWENVNAVADRNIFNDVCLGIEVDEELPTTKMLVELFNNCFPYYQDVSLLDLQWPYESEVVKVVSDLSANEVSTDGVAFLHSASVELSEMLKLMKFCGPIEDPSILAYARKICKSGHLEGLLSYQSTIGLITSSEYGFLQFDTDPYLLSLLQGSAANRILSVSLNSDELLWILWELCAISRRPHHPTSSAFPILQAMGQSRMTPEPEPELSSRKRTENRNETG</sequence>
<comment type="subcellular location">
    <subcellularLocation>
        <location evidence="1">Nucleus</location>
    </subcellularLocation>
</comment>
<feature type="domain" description="Virilizer N-terminal" evidence="7">
    <location>
        <begin position="8"/>
        <end position="122"/>
    </location>
</feature>
<keyword evidence="3" id="KW-0507">mRNA processing</keyword>
<keyword evidence="5" id="KW-0539">Nucleus</keyword>
<dbReference type="GO" id="GO:0003723">
    <property type="term" value="F:RNA binding"/>
    <property type="evidence" value="ECO:0007669"/>
    <property type="project" value="TreeGrafter"/>
</dbReference>
<comment type="similarity">
    <text evidence="2">Belongs to the vir family.</text>
</comment>
<accession>A0AAV5DS22</accession>
<keyword evidence="4" id="KW-0508">mRNA splicing</keyword>
<dbReference type="Pfam" id="PF15912">
    <property type="entry name" value="VIR_N"/>
    <property type="match status" value="1"/>
</dbReference>
<dbReference type="AlphaFoldDB" id="A0AAV5DS22"/>
<dbReference type="PANTHER" id="PTHR23185:SF0">
    <property type="entry name" value="PROTEIN VIRILIZER HOMOLOG"/>
    <property type="match status" value="1"/>
</dbReference>
<dbReference type="GO" id="GO:0036396">
    <property type="term" value="C:RNA N6-methyladenosine methyltransferase complex"/>
    <property type="evidence" value="ECO:0007669"/>
    <property type="project" value="TreeGrafter"/>
</dbReference>
<evidence type="ECO:0000259" key="7">
    <source>
        <dbReference type="Pfam" id="PF15912"/>
    </source>
</evidence>
<dbReference type="InterPro" id="IPR026736">
    <property type="entry name" value="Virilizer"/>
</dbReference>
<evidence type="ECO:0000313" key="9">
    <source>
        <dbReference type="Proteomes" id="UP001054889"/>
    </source>
</evidence>
<reference evidence="8" key="2">
    <citation type="submission" date="2021-12" db="EMBL/GenBank/DDBJ databases">
        <title>Resequencing data analysis of finger millet.</title>
        <authorList>
            <person name="Hatakeyama M."/>
            <person name="Aluri S."/>
            <person name="Balachadran M.T."/>
            <person name="Sivarajan S.R."/>
            <person name="Poveda L."/>
            <person name="Shimizu-Inatsugi R."/>
            <person name="Schlapbach R."/>
            <person name="Sreeman S.M."/>
            <person name="Shimizu K.K."/>
        </authorList>
    </citation>
    <scope>NUCLEOTIDE SEQUENCE</scope>
</reference>
<dbReference type="GO" id="GO:0008380">
    <property type="term" value="P:RNA splicing"/>
    <property type="evidence" value="ECO:0007669"/>
    <property type="project" value="UniProtKB-KW"/>
</dbReference>
<evidence type="ECO:0000256" key="3">
    <source>
        <dbReference type="ARBA" id="ARBA00022664"/>
    </source>
</evidence>
<organism evidence="8 9">
    <name type="scientific">Eleusine coracana subsp. coracana</name>
    <dbReference type="NCBI Taxonomy" id="191504"/>
    <lineage>
        <taxon>Eukaryota</taxon>
        <taxon>Viridiplantae</taxon>
        <taxon>Streptophyta</taxon>
        <taxon>Embryophyta</taxon>
        <taxon>Tracheophyta</taxon>
        <taxon>Spermatophyta</taxon>
        <taxon>Magnoliopsida</taxon>
        <taxon>Liliopsida</taxon>
        <taxon>Poales</taxon>
        <taxon>Poaceae</taxon>
        <taxon>PACMAD clade</taxon>
        <taxon>Chloridoideae</taxon>
        <taxon>Cynodonteae</taxon>
        <taxon>Eleusininae</taxon>
        <taxon>Eleusine</taxon>
    </lineage>
</organism>
<evidence type="ECO:0000313" key="8">
    <source>
        <dbReference type="EMBL" id="GJN12715.1"/>
    </source>
</evidence>
<proteinExistence type="inferred from homology"/>
<dbReference type="EMBL" id="BQKI01000024">
    <property type="protein sequence ID" value="GJN12715.1"/>
    <property type="molecule type" value="Genomic_DNA"/>
</dbReference>
<evidence type="ECO:0000256" key="4">
    <source>
        <dbReference type="ARBA" id="ARBA00023187"/>
    </source>
</evidence>
<dbReference type="GO" id="GO:0006397">
    <property type="term" value="P:mRNA processing"/>
    <property type="evidence" value="ECO:0007669"/>
    <property type="project" value="UniProtKB-KW"/>
</dbReference>
<dbReference type="Proteomes" id="UP001054889">
    <property type="component" value="Unassembled WGS sequence"/>
</dbReference>
<protein>
    <recommendedName>
        <fullName evidence="7">Virilizer N-terminal domain-containing protein</fullName>
    </recommendedName>
</protein>
<feature type="region of interest" description="Disordered" evidence="6">
    <location>
        <begin position="330"/>
        <end position="354"/>
    </location>
</feature>
<dbReference type="GO" id="GO:0005634">
    <property type="term" value="C:nucleus"/>
    <property type="evidence" value="ECO:0007669"/>
    <property type="project" value="UniProtKB-SubCell"/>
</dbReference>
<gene>
    <name evidence="8" type="primary">ga31020</name>
    <name evidence="8" type="ORF">PR202_ga31020</name>
</gene>
<evidence type="ECO:0000256" key="6">
    <source>
        <dbReference type="SAM" id="MobiDB-lite"/>
    </source>
</evidence>
<evidence type="ECO:0000256" key="5">
    <source>
        <dbReference type="ARBA" id="ARBA00023242"/>
    </source>
</evidence>
<comment type="caution">
    <text evidence="8">The sequence shown here is derived from an EMBL/GenBank/DDBJ whole genome shotgun (WGS) entry which is preliminary data.</text>
</comment>